<dbReference type="EMBL" id="JALJOV010000494">
    <property type="protein sequence ID" value="KAK9863279.1"/>
    <property type="molecule type" value="Genomic_DNA"/>
</dbReference>
<evidence type="ECO:0000259" key="16">
    <source>
        <dbReference type="Pfam" id="PF16923"/>
    </source>
</evidence>
<keyword evidence="9" id="KW-0325">Glycoprotein</keyword>
<keyword evidence="6" id="KW-0735">Signal-anchor</keyword>
<dbReference type="InterPro" id="IPR012341">
    <property type="entry name" value="6hp_glycosidase-like_sf"/>
</dbReference>
<evidence type="ECO:0000256" key="13">
    <source>
        <dbReference type="SAM" id="MobiDB-lite"/>
    </source>
</evidence>
<keyword evidence="8" id="KW-0472">Membrane</keyword>
<dbReference type="GO" id="GO:0005789">
    <property type="term" value="C:endoplasmic reticulum membrane"/>
    <property type="evidence" value="ECO:0007669"/>
    <property type="project" value="UniProtKB-SubCell"/>
</dbReference>
<evidence type="ECO:0000313" key="18">
    <source>
        <dbReference type="Proteomes" id="UP001485043"/>
    </source>
</evidence>
<dbReference type="InterPro" id="IPR031335">
    <property type="entry name" value="Glyco_hydro_63_C"/>
</dbReference>
<dbReference type="Gene3D" id="2.70.98.110">
    <property type="entry name" value="Glycosyl hydrolase family 63, N-terminal domain"/>
    <property type="match status" value="1"/>
</dbReference>
<dbReference type="AlphaFoldDB" id="A0AAW1T3X9"/>
<evidence type="ECO:0000256" key="8">
    <source>
        <dbReference type="ARBA" id="ARBA00023136"/>
    </source>
</evidence>
<dbReference type="PANTHER" id="PTHR10412">
    <property type="entry name" value="MANNOSYL-OLIGOSACCHARIDE GLUCOSIDASE"/>
    <property type="match status" value="1"/>
</dbReference>
<dbReference type="SUPFAM" id="SSF48208">
    <property type="entry name" value="Six-hairpin glycosidases"/>
    <property type="match status" value="1"/>
</dbReference>
<reference evidence="17 18" key="1">
    <citation type="journal article" date="2024" name="Nat. Commun.">
        <title>Phylogenomics reveals the evolutionary origins of lichenization in chlorophyte algae.</title>
        <authorList>
            <person name="Puginier C."/>
            <person name="Libourel C."/>
            <person name="Otte J."/>
            <person name="Skaloud P."/>
            <person name="Haon M."/>
            <person name="Grisel S."/>
            <person name="Petersen M."/>
            <person name="Berrin J.G."/>
            <person name="Delaux P.M."/>
            <person name="Dal Grande F."/>
            <person name="Keller J."/>
        </authorList>
    </citation>
    <scope>NUCLEOTIDE SEQUENCE [LARGE SCALE GENOMIC DNA]</scope>
    <source>
        <strain evidence="17 18">SAG 2523</strain>
    </source>
</reference>
<name>A0AAW1T3X9_9CHLO</name>
<accession>A0AAW1T3X9</accession>
<evidence type="ECO:0000256" key="5">
    <source>
        <dbReference type="ARBA" id="ARBA00022824"/>
    </source>
</evidence>
<comment type="function">
    <text evidence="12">Cleaves the distal alpha 1,2-linked glucose residue from the Glc(3)Man(9)GlcNAc(2) oligosaccharide precursor.</text>
</comment>
<dbReference type="InterPro" id="IPR038518">
    <property type="entry name" value="Glyco_hydro_63N_sf"/>
</dbReference>
<keyword evidence="7" id="KW-1133">Transmembrane helix</keyword>
<keyword evidence="4 12" id="KW-0378">Hydrolase</keyword>
<evidence type="ECO:0000259" key="15">
    <source>
        <dbReference type="Pfam" id="PF03200"/>
    </source>
</evidence>
<evidence type="ECO:0000256" key="4">
    <source>
        <dbReference type="ARBA" id="ARBA00022801"/>
    </source>
</evidence>
<organism evidence="17 18">
    <name type="scientific">Apatococcus fuscideae</name>
    <dbReference type="NCBI Taxonomy" id="2026836"/>
    <lineage>
        <taxon>Eukaryota</taxon>
        <taxon>Viridiplantae</taxon>
        <taxon>Chlorophyta</taxon>
        <taxon>core chlorophytes</taxon>
        <taxon>Trebouxiophyceae</taxon>
        <taxon>Chlorellales</taxon>
        <taxon>Chlorellaceae</taxon>
        <taxon>Apatococcus</taxon>
    </lineage>
</organism>
<evidence type="ECO:0000256" key="12">
    <source>
        <dbReference type="RuleBase" id="RU368089"/>
    </source>
</evidence>
<evidence type="ECO:0000256" key="1">
    <source>
        <dbReference type="ARBA" id="ARBA00004648"/>
    </source>
</evidence>
<feature type="region of interest" description="Disordered" evidence="13">
    <location>
        <begin position="580"/>
        <end position="614"/>
    </location>
</feature>
<evidence type="ECO:0000256" key="9">
    <source>
        <dbReference type="ARBA" id="ARBA00023180"/>
    </source>
</evidence>
<evidence type="ECO:0000256" key="10">
    <source>
        <dbReference type="ARBA" id="ARBA00023295"/>
    </source>
</evidence>
<comment type="caution">
    <text evidence="17">The sequence shown here is derived from an EMBL/GenBank/DDBJ whole genome shotgun (WGS) entry which is preliminary data.</text>
</comment>
<dbReference type="GO" id="GO:0006487">
    <property type="term" value="P:protein N-linked glycosylation"/>
    <property type="evidence" value="ECO:0007669"/>
    <property type="project" value="UniProtKB-UniRule"/>
</dbReference>
<comment type="subcellular location">
    <subcellularLocation>
        <location evidence="1 12">Endoplasmic reticulum membrane</location>
        <topology evidence="1 12">Single-pass type II membrane protein</topology>
    </subcellularLocation>
</comment>
<dbReference type="PANTHER" id="PTHR10412:SF11">
    <property type="entry name" value="MANNOSYL-OLIGOSACCHARIDE GLUCOSIDASE"/>
    <property type="match status" value="1"/>
</dbReference>
<dbReference type="Gene3D" id="1.50.10.10">
    <property type="match status" value="1"/>
</dbReference>
<dbReference type="Proteomes" id="UP001485043">
    <property type="component" value="Unassembled WGS sequence"/>
</dbReference>
<sequence>MQRGKLSAILATAAVGFAALATLLSPAGSANQAEITPLDAPLLQTLPQFHGQHVEDLLWGSYRSGLYLGLRMRVPKSLLVGLAWFDPDQPGGEIQLRHEAQSRDGLIFGWEAHDGRSFGRQELVDGPLHLTTHLMKHGEAACGHGGDWAVRVTAQPAAGDFEPISGTEHVQKRVSLIFYVMDEAGSPIQLETAGASSPSSRRPAFVSGYHPVAGSWEMSMHLQQQEGVQKAAKLRHLAVRTLASHNITDLLRIHLNQPAHRSSGRRVPQLPNEAQPAANLAAFQVTLRVPGKVDLIFLAGQDGAMPTPVSSLMNPGSGLSGWLPAWVLQWLPSATGSSSHHTQTLQETCRSSREERLQRLQGSQLTNRLQDAEAGYAKRVADTFGPLEAADLPPGTAKASNAALSNMLGGLGYFYGASKILLAKGPHAAQPRAVVESWPAALYTGVPSRSFFPRGFLWDEGFHQLLVHKWDPAISRDVLAHWLDLINSQGWIAREQILGQEARARVPEEFMVQNPDAANPPTLFLVLADMARGLQAAAEGSSSRSKEVLQADADFLRAAWPRLTSWLGWFQRTQQGPVPGSYRWRGRDNTTNRELNPKTLESGLDDFPRASHPSEDERHLDLRCWMALAYQSLATIGKSLALDPSEVQPYTEMAAALSDPAELVRLHWAPQAQRFLDWGNHTEGVTLQRVLLRLPDGRPYAQELQRIVDPERPPQLQFVPHFGFVSLFPLLMRLLPPDSPQLAALLQALPQADLLWSPYGLRSLGKDSPLYNQHNTEHDAPYWRGAVWFNINYLALAALQHYSQIVGPAASSLVCRVRQRGFAFTDKLAERLLAGLLQQDRIWRQRHSSS</sequence>
<keyword evidence="10 12" id="KW-0326">Glycosidase</keyword>
<dbReference type="EC" id="3.2.1.106" evidence="11 12"/>
<dbReference type="InterPro" id="IPR031631">
    <property type="entry name" value="Glyco_hydro_63N"/>
</dbReference>
<evidence type="ECO:0000256" key="3">
    <source>
        <dbReference type="ARBA" id="ARBA00022692"/>
    </source>
</evidence>
<dbReference type="GO" id="GO:0009311">
    <property type="term" value="P:oligosaccharide metabolic process"/>
    <property type="evidence" value="ECO:0007669"/>
    <property type="project" value="UniProtKB-UniRule"/>
</dbReference>
<evidence type="ECO:0000256" key="7">
    <source>
        <dbReference type="ARBA" id="ARBA00022989"/>
    </source>
</evidence>
<keyword evidence="3" id="KW-0812">Transmembrane</keyword>
<dbReference type="Pfam" id="PF16923">
    <property type="entry name" value="Glyco_hydro_63N"/>
    <property type="match status" value="1"/>
</dbReference>
<feature type="domain" description="Glycosyl hydrolase family 63 C-terminal" evidence="15">
    <location>
        <begin position="361"/>
        <end position="812"/>
    </location>
</feature>
<feature type="chain" id="PRO_5043923595" description="Mannosyl-oligosaccharide glucosidase" evidence="14">
    <location>
        <begin position="30"/>
        <end position="850"/>
    </location>
</feature>
<dbReference type="GO" id="GO:0004573">
    <property type="term" value="F:Glc3Man9GlcNAc2 oligosaccharide glucosidase activity"/>
    <property type="evidence" value="ECO:0007669"/>
    <property type="project" value="UniProtKB-UniRule"/>
</dbReference>
<evidence type="ECO:0000256" key="2">
    <source>
        <dbReference type="ARBA" id="ARBA00010833"/>
    </source>
</evidence>
<evidence type="ECO:0000256" key="11">
    <source>
        <dbReference type="ARBA" id="ARBA00038888"/>
    </source>
</evidence>
<evidence type="ECO:0000256" key="6">
    <source>
        <dbReference type="ARBA" id="ARBA00022968"/>
    </source>
</evidence>
<comment type="catalytic activity">
    <reaction evidence="12">
        <text>N(4)-(alpha-D-Glc-(1-&gt;2)-alpha-D-Glc-(1-&gt;3)-alpha-D-Glc-(1-&gt;3)-alpha-D-Man-(1-&gt;2)-alpha-D-Man-(1-&gt;2)-alpha-D-Man-(1-&gt;3)-[alpha-D-Man-(1-&gt;2)-alpha-D-Man-(1-&gt;3)-[alpha-D-Man-(1-&gt;2)-alpha-D-Man-(1-&gt;6)]-alpha-D-Man-(1-&gt;6)]-beta-D-Man-(1-&gt;4)-beta-D-GlcNAc-(1-&gt;4)-beta-D-GlcNAc)-L-asparaginyl-[protein] + H2O = N(4)-(alpha-D-Glc-(1-&gt;3)-alpha-D-Glc-(1-&gt;3)-alpha-D-Man-(1-&gt;2)-alpha-D-Man-(1-&gt;2)-alpha-D-Man-(1-&gt;3)-[alpha-D-Man-(1-&gt;2)-alpha-D-Man-(1-&gt;3)-[alpha-D-Man-(1-&gt;2)-alpha-D-Man-(1-&gt;6)]-alpha-D-Man-(1-&gt;6)]-beta-D-Man-(1-&gt;4)-beta-D-GlcNAc-(1-&gt;4)-beta-D-GlcNAc)-L-asparaginyl-[protein] + beta-D-glucose</text>
        <dbReference type="Rhea" id="RHEA:55988"/>
        <dbReference type="Rhea" id="RHEA-COMP:12806"/>
        <dbReference type="Rhea" id="RHEA-COMP:14355"/>
        <dbReference type="ChEBI" id="CHEBI:15377"/>
        <dbReference type="ChEBI" id="CHEBI:15903"/>
        <dbReference type="ChEBI" id="CHEBI:59082"/>
        <dbReference type="ChEBI" id="CHEBI:132537"/>
        <dbReference type="EC" id="3.2.1.106"/>
    </reaction>
</comment>
<gene>
    <name evidence="17" type="ORF">WJX84_010392</name>
</gene>
<feature type="domain" description="Glycosyl hydrolase family 63 N-terminal" evidence="16">
    <location>
        <begin position="57"/>
        <end position="228"/>
    </location>
</feature>
<dbReference type="InterPro" id="IPR008928">
    <property type="entry name" value="6-hairpin_glycosidase_sf"/>
</dbReference>
<dbReference type="Pfam" id="PF03200">
    <property type="entry name" value="Glyco_hydro_63"/>
    <property type="match status" value="1"/>
</dbReference>
<dbReference type="InterPro" id="IPR004888">
    <property type="entry name" value="Glycoside_hydrolase_63"/>
</dbReference>
<comment type="similarity">
    <text evidence="2 12">Belongs to the glycosyl hydrolase 63 family.</text>
</comment>
<evidence type="ECO:0000256" key="14">
    <source>
        <dbReference type="SAM" id="SignalP"/>
    </source>
</evidence>
<evidence type="ECO:0000313" key="17">
    <source>
        <dbReference type="EMBL" id="KAK9863279.1"/>
    </source>
</evidence>
<keyword evidence="18" id="KW-1185">Reference proteome</keyword>
<feature type="signal peptide" evidence="14">
    <location>
        <begin position="1"/>
        <end position="29"/>
    </location>
</feature>
<keyword evidence="5 12" id="KW-0256">Endoplasmic reticulum</keyword>
<keyword evidence="14" id="KW-0732">Signal</keyword>
<protein>
    <recommendedName>
        <fullName evidence="11 12">Mannosyl-oligosaccharide glucosidase</fullName>
        <ecNumber evidence="11 12">3.2.1.106</ecNumber>
    </recommendedName>
</protein>
<proteinExistence type="inferred from homology"/>